<evidence type="ECO:0008006" key="3">
    <source>
        <dbReference type="Google" id="ProtNLM"/>
    </source>
</evidence>
<gene>
    <name evidence="1" type="ORF">SAMN04488007_3305</name>
</gene>
<reference evidence="2" key="1">
    <citation type="submission" date="2016-11" db="EMBL/GenBank/DDBJ databases">
        <authorList>
            <person name="Varghese N."/>
            <person name="Submissions S."/>
        </authorList>
    </citation>
    <scope>NUCLEOTIDE SEQUENCE [LARGE SCALE GENOMIC DNA]</scope>
    <source>
        <strain evidence="2">DSM 16478</strain>
    </source>
</reference>
<evidence type="ECO:0000313" key="1">
    <source>
        <dbReference type="EMBL" id="SHK58782.1"/>
    </source>
</evidence>
<proteinExistence type="predicted"/>
<protein>
    <recommendedName>
        <fullName evidence="3">PrcB C-terminal</fullName>
    </recommendedName>
</protein>
<dbReference type="STRING" id="228958.SAMN04488007_3305"/>
<dbReference type="EMBL" id="FQZX01000003">
    <property type="protein sequence ID" value="SHK58782.1"/>
    <property type="molecule type" value="Genomic_DNA"/>
</dbReference>
<sequence>MKRYMKGLIKEDSKMFKYFTCFFLIALVQLNSCKNTVKSSLQESNKSGMELILNENYSGFEEEEYLLIKNQKELNAFYGKINRTRKPGLTPPSIDFNTEMILIWCGDSTASNYANLQLNEKGDYLVVHKLKATASKEENTFIVSPFSMYKLPLSAKKLKIQK</sequence>
<accession>A0A1M6TP60</accession>
<evidence type="ECO:0000313" key="2">
    <source>
        <dbReference type="Proteomes" id="UP000184314"/>
    </source>
</evidence>
<dbReference type="Proteomes" id="UP000184314">
    <property type="component" value="Unassembled WGS sequence"/>
</dbReference>
<keyword evidence="2" id="KW-1185">Reference proteome</keyword>
<organism evidence="1 2">
    <name type="scientific">Maribacter aquivivus</name>
    <dbReference type="NCBI Taxonomy" id="228958"/>
    <lineage>
        <taxon>Bacteria</taxon>
        <taxon>Pseudomonadati</taxon>
        <taxon>Bacteroidota</taxon>
        <taxon>Flavobacteriia</taxon>
        <taxon>Flavobacteriales</taxon>
        <taxon>Flavobacteriaceae</taxon>
        <taxon>Maribacter</taxon>
    </lineage>
</organism>
<name>A0A1M6TP60_9FLAO</name>
<dbReference type="AlphaFoldDB" id="A0A1M6TP60"/>